<gene>
    <name evidence="1" type="ORF">BDA96_10G067100</name>
</gene>
<evidence type="ECO:0000313" key="1">
    <source>
        <dbReference type="EMBL" id="KAG0513046.1"/>
    </source>
</evidence>
<sequence>MHGCQVNNTYEVRNIVGALFIVTLILGAPCVLAGEIADKVSTVVAKADVCNKQCEGKGMPADIDHCKEKCSLTEHFSYATIGVGACRQNCNKLKNDQSSFNSCEEKCREKYEGRLSHIKQGQNL</sequence>
<comment type="caution">
    <text evidence="1">The sequence shown here is derived from an EMBL/GenBank/DDBJ whole genome shotgun (WGS) entry which is preliminary data.</text>
</comment>
<reference evidence="1" key="1">
    <citation type="journal article" date="2019" name="BMC Genomics">
        <title>A new reference genome for Sorghum bicolor reveals high levels of sequence similarity between sweet and grain genotypes: implications for the genetics of sugar metabolism.</title>
        <authorList>
            <person name="Cooper E.A."/>
            <person name="Brenton Z.W."/>
            <person name="Flinn B.S."/>
            <person name="Jenkins J."/>
            <person name="Shu S."/>
            <person name="Flowers D."/>
            <person name="Luo F."/>
            <person name="Wang Y."/>
            <person name="Xia P."/>
            <person name="Barry K."/>
            <person name="Daum C."/>
            <person name="Lipzen A."/>
            <person name="Yoshinaga Y."/>
            <person name="Schmutz J."/>
            <person name="Saski C."/>
            <person name="Vermerris W."/>
            <person name="Kresovich S."/>
        </authorList>
    </citation>
    <scope>NUCLEOTIDE SEQUENCE</scope>
</reference>
<accession>A0A921Q160</accession>
<evidence type="ECO:0000313" key="2">
    <source>
        <dbReference type="Proteomes" id="UP000807115"/>
    </source>
</evidence>
<organism evidence="1 2">
    <name type="scientific">Sorghum bicolor</name>
    <name type="common">Sorghum</name>
    <name type="synonym">Sorghum vulgare</name>
    <dbReference type="NCBI Taxonomy" id="4558"/>
    <lineage>
        <taxon>Eukaryota</taxon>
        <taxon>Viridiplantae</taxon>
        <taxon>Streptophyta</taxon>
        <taxon>Embryophyta</taxon>
        <taxon>Tracheophyta</taxon>
        <taxon>Spermatophyta</taxon>
        <taxon>Magnoliopsida</taxon>
        <taxon>Liliopsida</taxon>
        <taxon>Poales</taxon>
        <taxon>Poaceae</taxon>
        <taxon>PACMAD clade</taxon>
        <taxon>Panicoideae</taxon>
        <taxon>Andropogonodae</taxon>
        <taxon>Andropogoneae</taxon>
        <taxon>Sorghinae</taxon>
        <taxon>Sorghum</taxon>
    </lineage>
</organism>
<dbReference type="Proteomes" id="UP000807115">
    <property type="component" value="Chromosome 10"/>
</dbReference>
<reference evidence="1" key="2">
    <citation type="submission" date="2020-10" db="EMBL/GenBank/DDBJ databases">
        <authorList>
            <person name="Cooper E.A."/>
            <person name="Brenton Z.W."/>
            <person name="Flinn B.S."/>
            <person name="Jenkins J."/>
            <person name="Shu S."/>
            <person name="Flowers D."/>
            <person name="Luo F."/>
            <person name="Wang Y."/>
            <person name="Xia P."/>
            <person name="Barry K."/>
            <person name="Daum C."/>
            <person name="Lipzen A."/>
            <person name="Yoshinaga Y."/>
            <person name="Schmutz J."/>
            <person name="Saski C."/>
            <person name="Vermerris W."/>
            <person name="Kresovich S."/>
        </authorList>
    </citation>
    <scope>NUCLEOTIDE SEQUENCE</scope>
</reference>
<name>A0A921Q160_SORBI</name>
<dbReference type="EMBL" id="CM027689">
    <property type="protein sequence ID" value="KAG0513046.1"/>
    <property type="molecule type" value="Genomic_DNA"/>
</dbReference>
<dbReference type="AlphaFoldDB" id="A0A921Q160"/>
<proteinExistence type="predicted"/>
<protein>
    <submittedName>
        <fullName evidence="1">Uncharacterized protein</fullName>
    </submittedName>
</protein>